<reference evidence="4" key="2">
    <citation type="submission" date="2015-03" db="EMBL/GenBank/DDBJ databases">
        <authorList>
            <person name="Chow C.-E.T."/>
            <person name="Winget D.M."/>
            <person name="White R.A.III."/>
            <person name="Hallam S.J."/>
            <person name="Suttle C.A."/>
        </authorList>
    </citation>
    <scope>NUCLEOTIDE SEQUENCE</scope>
    <source>
        <strain evidence="4">Oxic3_4</strain>
    </source>
</reference>
<dbReference type="GO" id="GO:0033567">
    <property type="term" value="P:DNA replication, Okazaki fragment processing"/>
    <property type="evidence" value="ECO:0007669"/>
    <property type="project" value="InterPro"/>
</dbReference>
<sequence>MESQLGLQAHTTRLGRLLVYQQSILHHQMNPPLLLIDADFFLYRAVQSSEVEMEFNPDCTVIVGDFPKAQGMFKRNIKDLTDRFETDRILLTFTDKENFRKDVDPNYKGNRTKRKPAGYVKAKRWAMETYESVVYPRLEADDTMGILATSGSLENFILVSPDKDMGQIPCRIYDLKQEYTQDAERGRYLKFMQTLHGDSTDGYRGCPGVGPKRAMGILAECTNGDYWPFVVKAYEAAGLTEAEALQSYYLARILQADNWDAENQVPLFPH</sequence>
<dbReference type="InterPro" id="IPR002421">
    <property type="entry name" value="5-3_exonuclease"/>
</dbReference>
<dbReference type="EMBL" id="KR029610">
    <property type="protein sequence ID" value="AKH48834.1"/>
    <property type="molecule type" value="Genomic_DNA"/>
</dbReference>
<name>A0A0F7L898_9VIRU</name>
<dbReference type="SUPFAM" id="SSF88723">
    <property type="entry name" value="PIN domain-like"/>
    <property type="match status" value="1"/>
</dbReference>
<evidence type="ECO:0000256" key="1">
    <source>
        <dbReference type="ARBA" id="ARBA00022722"/>
    </source>
</evidence>
<feature type="domain" description="5'-3' exonuclease" evidence="3">
    <location>
        <begin position="29"/>
        <end position="269"/>
    </location>
</feature>
<dbReference type="Gene3D" id="3.40.50.1010">
    <property type="entry name" value="5'-nuclease"/>
    <property type="match status" value="1"/>
</dbReference>
<accession>A0A0F7L898</accession>
<dbReference type="InterPro" id="IPR036279">
    <property type="entry name" value="5-3_exonuclease_C_sf"/>
</dbReference>
<dbReference type="InterPro" id="IPR029060">
    <property type="entry name" value="PIN-like_dom_sf"/>
</dbReference>
<dbReference type="GO" id="GO:0017108">
    <property type="term" value="F:5'-flap endonuclease activity"/>
    <property type="evidence" value="ECO:0007669"/>
    <property type="project" value="InterPro"/>
</dbReference>
<dbReference type="SMART" id="SM00475">
    <property type="entry name" value="53EXOc"/>
    <property type="match status" value="1"/>
</dbReference>
<reference evidence="4" key="1">
    <citation type="journal article" date="2015" name="Front. Microbiol.">
        <title>Combining genomic sequencing methods to explore viral diversity and reveal potential virus-host interactions.</title>
        <authorList>
            <person name="Chow C.E."/>
            <person name="Winget D.M."/>
            <person name="White R.A.III."/>
            <person name="Hallam S.J."/>
            <person name="Suttle C.A."/>
        </authorList>
    </citation>
    <scope>NUCLEOTIDE SEQUENCE</scope>
    <source>
        <strain evidence="4">Oxic3_4</strain>
    </source>
</reference>
<proteinExistence type="predicted"/>
<evidence type="ECO:0000256" key="2">
    <source>
        <dbReference type="ARBA" id="ARBA00022801"/>
    </source>
</evidence>
<protein>
    <submittedName>
        <fullName evidence="4">Head to tail connector</fullName>
    </submittedName>
</protein>
<dbReference type="GO" id="GO:0008409">
    <property type="term" value="F:5'-3' exonuclease activity"/>
    <property type="evidence" value="ECO:0007669"/>
    <property type="project" value="InterPro"/>
</dbReference>
<dbReference type="InterPro" id="IPR038969">
    <property type="entry name" value="FEN"/>
</dbReference>
<organism evidence="4">
    <name type="scientific">uncultured marine virus</name>
    <dbReference type="NCBI Taxonomy" id="186617"/>
    <lineage>
        <taxon>Viruses</taxon>
        <taxon>environmental samples</taxon>
    </lineage>
</organism>
<dbReference type="GO" id="GO:0003677">
    <property type="term" value="F:DNA binding"/>
    <property type="evidence" value="ECO:0007669"/>
    <property type="project" value="InterPro"/>
</dbReference>
<evidence type="ECO:0000259" key="3">
    <source>
        <dbReference type="SMART" id="SM00475"/>
    </source>
</evidence>
<dbReference type="Gene3D" id="1.10.150.20">
    <property type="entry name" value="5' to 3' exonuclease, C-terminal subdomain"/>
    <property type="match status" value="1"/>
</dbReference>
<keyword evidence="2" id="KW-0378">Hydrolase</keyword>
<evidence type="ECO:0000313" key="4">
    <source>
        <dbReference type="EMBL" id="AKH48834.1"/>
    </source>
</evidence>
<dbReference type="PANTHER" id="PTHR42646:SF2">
    <property type="entry name" value="5'-3' EXONUCLEASE FAMILY PROTEIN"/>
    <property type="match status" value="1"/>
</dbReference>
<keyword evidence="1" id="KW-0540">Nuclease</keyword>
<dbReference type="SUPFAM" id="SSF47807">
    <property type="entry name" value="5' to 3' exonuclease, C-terminal subdomain"/>
    <property type="match status" value="1"/>
</dbReference>
<dbReference type="InterPro" id="IPR020046">
    <property type="entry name" value="5-3_exonucl_a-hlix_arch_N"/>
</dbReference>
<dbReference type="Pfam" id="PF02739">
    <property type="entry name" value="5_3_exonuc_N"/>
    <property type="match status" value="1"/>
</dbReference>
<dbReference type="PANTHER" id="PTHR42646">
    <property type="entry name" value="FLAP ENDONUCLEASE XNI"/>
    <property type="match status" value="1"/>
</dbReference>